<evidence type="ECO:0000313" key="5">
    <source>
        <dbReference type="EMBL" id="QAT43977.1"/>
    </source>
</evidence>
<protein>
    <recommendedName>
        <fullName evidence="4">Methyl-accepting transducer domain-containing protein</fullName>
    </recommendedName>
</protein>
<dbReference type="PRINTS" id="PR00260">
    <property type="entry name" value="CHEMTRNSDUCR"/>
</dbReference>
<evidence type="ECO:0000256" key="1">
    <source>
        <dbReference type="ARBA" id="ARBA00023224"/>
    </source>
</evidence>
<dbReference type="Gene3D" id="1.20.120.30">
    <property type="entry name" value="Aspartate receptor, ligand-binding domain"/>
    <property type="match status" value="1"/>
</dbReference>
<dbReference type="OrthoDB" id="9816519at2"/>
<dbReference type="PROSITE" id="PS50111">
    <property type="entry name" value="CHEMOTAXIS_TRANSDUC_2"/>
    <property type="match status" value="1"/>
</dbReference>
<dbReference type="SUPFAM" id="SSF58104">
    <property type="entry name" value="Methyl-accepting chemotaxis protein (MCP) signaling domain"/>
    <property type="match status" value="1"/>
</dbReference>
<dbReference type="EMBL" id="CP035281">
    <property type="protein sequence ID" value="QAT43977.1"/>
    <property type="molecule type" value="Genomic_DNA"/>
</dbReference>
<proteinExistence type="inferred from homology"/>
<dbReference type="PANTHER" id="PTHR32089">
    <property type="entry name" value="METHYL-ACCEPTING CHEMOTAXIS PROTEIN MCPB"/>
    <property type="match status" value="1"/>
</dbReference>
<dbReference type="InterPro" id="IPR025991">
    <property type="entry name" value="Chemoreceptor_zinc-bind_dom"/>
</dbReference>
<dbReference type="Pfam" id="PF00015">
    <property type="entry name" value="MCPsignal"/>
    <property type="match status" value="1"/>
</dbReference>
<evidence type="ECO:0000313" key="6">
    <source>
        <dbReference type="Proteomes" id="UP000287601"/>
    </source>
</evidence>
<dbReference type="SMART" id="SM00283">
    <property type="entry name" value="MA"/>
    <property type="match status" value="1"/>
</dbReference>
<feature type="domain" description="Methyl-accepting transducer" evidence="4">
    <location>
        <begin position="51"/>
        <end position="285"/>
    </location>
</feature>
<dbReference type="Pfam" id="PF13682">
    <property type="entry name" value="CZB"/>
    <property type="match status" value="1"/>
</dbReference>
<keyword evidence="6" id="KW-1185">Reference proteome</keyword>
<gene>
    <name evidence="5" type="ORF">EQM06_12510</name>
</gene>
<reference evidence="5 6" key="1">
    <citation type="submission" date="2019-01" db="EMBL/GenBank/DDBJ databases">
        <title>Draft genomes of a novel of Aminipila strains.</title>
        <authorList>
            <person name="Ma S."/>
        </authorList>
    </citation>
    <scope>NUCLEOTIDE SEQUENCE [LARGE SCALE GENOMIC DNA]</scope>
    <source>
        <strain evidence="6">JN-39</strain>
    </source>
</reference>
<dbReference type="AlphaFoldDB" id="A0A410PYD5"/>
<dbReference type="Gene3D" id="1.10.287.950">
    <property type="entry name" value="Methyl-accepting chemotaxis protein"/>
    <property type="match status" value="1"/>
</dbReference>
<accession>A0A410PYD5</accession>
<evidence type="ECO:0000256" key="2">
    <source>
        <dbReference type="ARBA" id="ARBA00029447"/>
    </source>
</evidence>
<dbReference type="KEGG" id="amij:EQM06_12510"/>
<evidence type="ECO:0000259" key="4">
    <source>
        <dbReference type="PROSITE" id="PS50111"/>
    </source>
</evidence>
<dbReference type="GO" id="GO:0004888">
    <property type="term" value="F:transmembrane signaling receptor activity"/>
    <property type="evidence" value="ECO:0007669"/>
    <property type="project" value="InterPro"/>
</dbReference>
<comment type="similarity">
    <text evidence="2">Belongs to the methyl-accepting chemotaxis (MCP) protein family.</text>
</comment>
<evidence type="ECO:0000256" key="3">
    <source>
        <dbReference type="PROSITE-ProRule" id="PRU00284"/>
    </source>
</evidence>
<dbReference type="Proteomes" id="UP000287601">
    <property type="component" value="Chromosome"/>
</dbReference>
<dbReference type="GO" id="GO:0016020">
    <property type="term" value="C:membrane"/>
    <property type="evidence" value="ECO:0007669"/>
    <property type="project" value="InterPro"/>
</dbReference>
<dbReference type="GO" id="GO:0006935">
    <property type="term" value="P:chemotaxis"/>
    <property type="evidence" value="ECO:0007669"/>
    <property type="project" value="InterPro"/>
</dbReference>
<sequence length="457" mass="49444">MPMFRSKEAKNAEKNNRVDEGKGKIVEIFKHIFHAATLVSSFDLKLSFFGNQIKASSGGLSAKSSESATATEEISSSMTEVVSANETLASSLQQIAKEAESLNKNTMESNRLLQDISMENQEMIAFSEHMQHSMGELSEVVSKISQVILGINQISSQTKLLSLNASIEAARAGEAGKGFSVVAGEISTLSESTRALTVSIDELLHTMQGALNESKASVEHAISSISNVGKGVESVTAMMQRNSDSVEHITDSISGAAASGEQVNAALQESSSALEMINSDLQEMADSAAELDVISHSINEISASVQAIEGEITNLAMDSGKLVNSGQYPLSNEDFIHTIRDAIQAHTQWVDTVSEMASSMQLSPIQTDEHKCGFGHFYFAVRPAAQRLSRMWDDIDSYHHDIHHKGDSVIDSIKSKDQSGAIQAALEARTLSEQIINLFEKIIIEVQNMSRTNEAVF</sequence>
<keyword evidence="1 3" id="KW-0807">Transducer</keyword>
<name>A0A410PYD5_9FIRM</name>
<organism evidence="5 6">
    <name type="scientific">Aminipila luticellarii</name>
    <dbReference type="NCBI Taxonomy" id="2507160"/>
    <lineage>
        <taxon>Bacteria</taxon>
        <taxon>Bacillati</taxon>
        <taxon>Bacillota</taxon>
        <taxon>Clostridia</taxon>
        <taxon>Peptostreptococcales</taxon>
        <taxon>Anaerovoracaceae</taxon>
        <taxon>Aminipila</taxon>
    </lineage>
</organism>
<dbReference type="InterPro" id="IPR004090">
    <property type="entry name" value="Chemotax_Me-accpt_rcpt"/>
</dbReference>
<dbReference type="InterPro" id="IPR004089">
    <property type="entry name" value="MCPsignal_dom"/>
</dbReference>
<dbReference type="GO" id="GO:0007165">
    <property type="term" value="P:signal transduction"/>
    <property type="evidence" value="ECO:0007669"/>
    <property type="project" value="UniProtKB-KW"/>
</dbReference>
<dbReference type="PANTHER" id="PTHR32089:SF112">
    <property type="entry name" value="LYSOZYME-LIKE PROTEIN-RELATED"/>
    <property type="match status" value="1"/>
</dbReference>